<accession>A0A380JTF1</accession>
<name>A0A380JTF1_STRDY</name>
<gene>
    <name evidence="1" type="ORF">NCTC4670_00705</name>
</gene>
<dbReference type="RefSeq" id="WP_003052461.1">
    <property type="nucleotide sequence ID" value="NZ_UHFG01000004.1"/>
</dbReference>
<evidence type="ECO:0000313" key="2">
    <source>
        <dbReference type="Proteomes" id="UP000254797"/>
    </source>
</evidence>
<proteinExistence type="predicted"/>
<evidence type="ECO:0000313" key="1">
    <source>
        <dbReference type="EMBL" id="SUN48807.1"/>
    </source>
</evidence>
<dbReference type="Proteomes" id="UP000254797">
    <property type="component" value="Unassembled WGS sequence"/>
</dbReference>
<sequence length="58" mass="7191">MQETIKQYLEFRKRFTKREWFELNKNIEAQFAKKADQLKLDDSDLEEIVANYSFWNKD</sequence>
<protein>
    <submittedName>
        <fullName evidence="1">DNA, complete genome</fullName>
    </submittedName>
</protein>
<organism evidence="1 2">
    <name type="scientific">Streptococcus dysgalactiae subsp. dysgalactiae</name>
    <dbReference type="NCBI Taxonomy" id="99822"/>
    <lineage>
        <taxon>Bacteria</taxon>
        <taxon>Bacillati</taxon>
        <taxon>Bacillota</taxon>
        <taxon>Bacilli</taxon>
        <taxon>Lactobacillales</taxon>
        <taxon>Streptococcaceae</taxon>
        <taxon>Streptococcus</taxon>
    </lineage>
</organism>
<dbReference type="EMBL" id="UHFG01000004">
    <property type="protein sequence ID" value="SUN48807.1"/>
    <property type="molecule type" value="Genomic_DNA"/>
</dbReference>
<reference evidence="1 2" key="1">
    <citation type="submission" date="2018-06" db="EMBL/GenBank/DDBJ databases">
        <authorList>
            <consortium name="Pathogen Informatics"/>
            <person name="Doyle S."/>
        </authorList>
    </citation>
    <scope>NUCLEOTIDE SEQUENCE [LARGE SCALE GENOMIC DNA]</scope>
    <source>
        <strain evidence="1 2">NCTC4670</strain>
    </source>
</reference>
<dbReference type="AlphaFoldDB" id="A0A380JTF1"/>